<dbReference type="Gene3D" id="2.70.70.10">
    <property type="entry name" value="Glucose Permease (Domain IIA)"/>
    <property type="match status" value="1"/>
</dbReference>
<dbReference type="AlphaFoldDB" id="A0A411DPW5"/>
<dbReference type="CDD" id="cd12797">
    <property type="entry name" value="M23_peptidase"/>
    <property type="match status" value="1"/>
</dbReference>
<organism evidence="2">
    <name type="scientific">Chryseobacterium indologenes</name>
    <name type="common">Flavobacterium indologenes</name>
    <dbReference type="NCBI Taxonomy" id="253"/>
    <lineage>
        <taxon>Bacteria</taxon>
        <taxon>Pseudomonadati</taxon>
        <taxon>Bacteroidota</taxon>
        <taxon>Flavobacteriia</taxon>
        <taxon>Flavobacteriales</taxon>
        <taxon>Weeksellaceae</taxon>
        <taxon>Chryseobacterium group</taxon>
        <taxon>Chryseobacterium</taxon>
    </lineage>
</organism>
<name>A0A411DPW5_CHRID</name>
<proteinExistence type="predicted"/>
<accession>A0A411DPW5</accession>
<feature type="domain" description="M23ase beta-sheet core" evidence="1">
    <location>
        <begin position="240"/>
        <end position="335"/>
    </location>
</feature>
<dbReference type="InterPro" id="IPR011055">
    <property type="entry name" value="Dup_hybrid_motif"/>
</dbReference>
<evidence type="ECO:0000259" key="1">
    <source>
        <dbReference type="Pfam" id="PF01551"/>
    </source>
</evidence>
<evidence type="ECO:0000313" key="2">
    <source>
        <dbReference type="EMBL" id="QBA22377.1"/>
    </source>
</evidence>
<sequence length="341" mass="36886">MKKFLSSKKNVNILLGGLLLVVFAQGVFIAKLFSERDDKTYEVNLVKINTEKDSVDYLKMKTDLTLVDQTVAQLNSFLKSKDITNEKLMMLSQDSISNSIYLSKQANRYSQYLMDLQKKLMQVPLGMPTDGYISSNFGIRKNPIPFKTVFASVKSGAATETKPAAVTAAKPEVKAEPVEKIVELTDSYGNKREVKVMVTPKATPVAAAPAPSTTKTVAGTTAKTTITEKNNPPAEADQMQFHKGLDIAVAYGSDVRAAAAGTVIFSGQKGGYGNCVIVSHGNGLATLYGHLSELVAKVNDKVKVGQVIAKSGNSGRSTGPHLHYEVHKNNTPINPKLFMNL</sequence>
<dbReference type="PANTHER" id="PTHR21666">
    <property type="entry name" value="PEPTIDASE-RELATED"/>
    <property type="match status" value="1"/>
</dbReference>
<reference evidence="2" key="1">
    <citation type="submission" date="2019-01" db="EMBL/GenBank/DDBJ databases">
        <title>Whole Genome Sequencing for Putative Detection of Antimicrobial Resistance and Potential Virulence Factors in Chryseobacterium indologenes isolated from Nile Tilapia in Tanzania.</title>
        <authorList>
            <person name="Mwega E."/>
            <person name="Mutoloki S."/>
            <person name="Mugimba K."/>
            <person name="Colquhoun D."/>
            <person name="Mdegela R."/>
            <person name="Evensen O."/>
            <person name="Wasteson Y."/>
        </authorList>
    </citation>
    <scope>NUCLEOTIDE SEQUENCE [LARGE SCALE GENOMIC DNA]</scope>
    <source>
        <strain evidence="2">StR 01</strain>
    </source>
</reference>
<dbReference type="SUPFAM" id="SSF51261">
    <property type="entry name" value="Duplicated hybrid motif"/>
    <property type="match status" value="1"/>
</dbReference>
<dbReference type="InterPro" id="IPR050570">
    <property type="entry name" value="Cell_wall_metabolism_enzyme"/>
</dbReference>
<dbReference type="EMBL" id="CP035532">
    <property type="protein sequence ID" value="QBA22377.1"/>
    <property type="molecule type" value="Genomic_DNA"/>
</dbReference>
<dbReference type="GO" id="GO:0004222">
    <property type="term" value="F:metalloendopeptidase activity"/>
    <property type="evidence" value="ECO:0007669"/>
    <property type="project" value="TreeGrafter"/>
</dbReference>
<dbReference type="Pfam" id="PF01551">
    <property type="entry name" value="Peptidase_M23"/>
    <property type="match status" value="1"/>
</dbReference>
<dbReference type="PANTHER" id="PTHR21666:SF270">
    <property type="entry name" value="MUREIN HYDROLASE ACTIVATOR ENVC"/>
    <property type="match status" value="1"/>
</dbReference>
<gene>
    <name evidence="2" type="ORF">EU348_14755</name>
</gene>
<dbReference type="InterPro" id="IPR016047">
    <property type="entry name" value="M23ase_b-sheet_dom"/>
</dbReference>
<protein>
    <submittedName>
        <fullName evidence="2">M23 family peptidase</fullName>
    </submittedName>
</protein>